<evidence type="ECO:0000256" key="1">
    <source>
        <dbReference type="SAM" id="MobiDB-lite"/>
    </source>
</evidence>
<dbReference type="Proteomes" id="UP001152607">
    <property type="component" value="Unassembled WGS sequence"/>
</dbReference>
<keyword evidence="3" id="KW-1185">Reference proteome</keyword>
<evidence type="ECO:0000313" key="2">
    <source>
        <dbReference type="EMBL" id="CAI6339672.1"/>
    </source>
</evidence>
<feature type="region of interest" description="Disordered" evidence="1">
    <location>
        <begin position="27"/>
        <end position="48"/>
    </location>
</feature>
<dbReference type="EMBL" id="CAOQHR010000009">
    <property type="protein sequence ID" value="CAI6339672.1"/>
    <property type="molecule type" value="Genomic_DNA"/>
</dbReference>
<feature type="compositionally biased region" description="Low complexity" evidence="1">
    <location>
        <begin position="220"/>
        <end position="230"/>
    </location>
</feature>
<gene>
    <name evidence="2" type="ORF">PDIGIT_LOCUS12835</name>
</gene>
<proteinExistence type="predicted"/>
<feature type="region of interest" description="Disordered" evidence="1">
    <location>
        <begin position="208"/>
        <end position="242"/>
    </location>
</feature>
<accession>A0A9W4UR90</accession>
<reference evidence="2" key="1">
    <citation type="submission" date="2023-01" db="EMBL/GenBank/DDBJ databases">
        <authorList>
            <person name="Van Ghelder C."/>
            <person name="Rancurel C."/>
        </authorList>
    </citation>
    <scope>NUCLEOTIDE SEQUENCE</scope>
    <source>
        <strain evidence="2">CNCM I-4278</strain>
    </source>
</reference>
<sequence>MKSNELILYKFLHVPATGREIFSTTLNSELQPQPRRRQSAPKMKTYADPALDHDPEEIINAYPYEEMYGDFFSGEFNPHTRNIFTGAIENRGHHSSSGEGAKKKSSFLGTRPLLVFCMEYIDDVNRGRCRCGQVYTLKSPGGCGGDHAKTAISEVFKKLARNQRVVWGDLRDQKIIPPLPPTEQEIHEQRRQEALQAFRPWEAMKALSKQEAQEAKTKKQQLQAAQQQARTKSKTAKTKLIESTAPVDPKLAALEAKRAGAKIKKGGQRGFTATSKFRAQNNNNL</sequence>
<dbReference type="AlphaFoldDB" id="A0A9W4UR90"/>
<name>A0A9W4UR90_9PLEO</name>
<comment type="caution">
    <text evidence="2">The sequence shown here is derived from an EMBL/GenBank/DDBJ whole genome shotgun (WGS) entry which is preliminary data.</text>
</comment>
<organism evidence="2 3">
    <name type="scientific">Periconia digitata</name>
    <dbReference type="NCBI Taxonomy" id="1303443"/>
    <lineage>
        <taxon>Eukaryota</taxon>
        <taxon>Fungi</taxon>
        <taxon>Dikarya</taxon>
        <taxon>Ascomycota</taxon>
        <taxon>Pezizomycotina</taxon>
        <taxon>Dothideomycetes</taxon>
        <taxon>Pleosporomycetidae</taxon>
        <taxon>Pleosporales</taxon>
        <taxon>Massarineae</taxon>
        <taxon>Periconiaceae</taxon>
        <taxon>Periconia</taxon>
    </lineage>
</organism>
<evidence type="ECO:0000313" key="3">
    <source>
        <dbReference type="Proteomes" id="UP001152607"/>
    </source>
</evidence>
<feature type="compositionally biased region" description="Polar residues" evidence="1">
    <location>
        <begin position="271"/>
        <end position="285"/>
    </location>
</feature>
<protein>
    <submittedName>
        <fullName evidence="2">Uncharacterized protein</fullName>
    </submittedName>
</protein>
<feature type="region of interest" description="Disordered" evidence="1">
    <location>
        <begin position="261"/>
        <end position="285"/>
    </location>
</feature>